<dbReference type="FunFam" id="2.40.10.10:FF:000001">
    <property type="entry name" value="Periplasmic serine protease DegS"/>
    <property type="match status" value="1"/>
</dbReference>
<keyword evidence="2" id="KW-0645">Protease</keyword>
<dbReference type="InterPro" id="IPR001940">
    <property type="entry name" value="Peptidase_S1C"/>
</dbReference>
<dbReference type="GO" id="GO:0006508">
    <property type="term" value="P:proteolysis"/>
    <property type="evidence" value="ECO:0007669"/>
    <property type="project" value="UniProtKB-KW"/>
</dbReference>
<reference evidence="6" key="1">
    <citation type="submission" date="2020-12" db="EMBL/GenBank/DDBJ databases">
        <title>The genome sequence of Inhella sp. 1Y17.</title>
        <authorList>
            <person name="Liu Y."/>
        </authorList>
    </citation>
    <scope>NUCLEOTIDE SEQUENCE</scope>
    <source>
        <strain evidence="6">1Y17</strain>
    </source>
</reference>
<dbReference type="PANTHER" id="PTHR43343:SF3">
    <property type="entry name" value="PROTEASE DO-LIKE 8, CHLOROPLASTIC"/>
    <property type="match status" value="1"/>
</dbReference>
<dbReference type="Gene3D" id="2.40.10.120">
    <property type="match status" value="1"/>
</dbReference>
<dbReference type="AlphaFoldDB" id="A0A931J114"/>
<evidence type="ECO:0000313" key="7">
    <source>
        <dbReference type="Proteomes" id="UP000613266"/>
    </source>
</evidence>
<dbReference type="PANTHER" id="PTHR43343">
    <property type="entry name" value="PEPTIDASE S12"/>
    <property type="match status" value="1"/>
</dbReference>
<dbReference type="SUPFAM" id="SSF50156">
    <property type="entry name" value="PDZ domain-like"/>
    <property type="match status" value="1"/>
</dbReference>
<protein>
    <submittedName>
        <fullName evidence="6">Trypsin-like peptidase domain-containing protein</fullName>
    </submittedName>
</protein>
<dbReference type="InterPro" id="IPR009003">
    <property type="entry name" value="Peptidase_S1_PA"/>
</dbReference>
<dbReference type="RefSeq" id="WP_198111464.1">
    <property type="nucleotide sequence ID" value="NZ_JAEDAK010000007.1"/>
</dbReference>
<dbReference type="InterPro" id="IPR036034">
    <property type="entry name" value="PDZ_sf"/>
</dbReference>
<accession>A0A931J114</accession>
<dbReference type="Proteomes" id="UP000613266">
    <property type="component" value="Unassembled WGS sequence"/>
</dbReference>
<dbReference type="InterPro" id="IPR001478">
    <property type="entry name" value="PDZ"/>
</dbReference>
<dbReference type="InterPro" id="IPR051201">
    <property type="entry name" value="Chloro_Bact_Ser_Proteases"/>
</dbReference>
<evidence type="ECO:0000256" key="1">
    <source>
        <dbReference type="ARBA" id="ARBA00010541"/>
    </source>
</evidence>
<evidence type="ECO:0000256" key="2">
    <source>
        <dbReference type="ARBA" id="ARBA00022670"/>
    </source>
</evidence>
<sequence length="352" mass="36715">MKRLWLIFAQACTVLLAAGFVLLTLKPQWFERAAPAPATSAGELSLAARRAAPAVVAIDVEQQRGEPGAGMGSGVIVDGQGLVLTNHHVVQGARRIEVELQDGRRVEATRVGSDPETDLALLRIQLPGLPVARWGDSKALRVGDPVLAIGNPFGVGQTVTAGIVSALQRRQLGINVFENFIQTDAAINPGNSGGALVDREGRLVGIPSAIYSRSGGSLGVGFAIPAELAREVLQALQRDGRVIRGWIGVQTRSLTPELVQALKLGSSEGVLVSAVVAGAPAARAGVQAGDVLKAVAGQAVHSPEQLLERVAALAPDKPARLSLLRGSKALDVQVQVGVRPRADQPDQPDVED</sequence>
<dbReference type="PROSITE" id="PS50106">
    <property type="entry name" value="PDZ"/>
    <property type="match status" value="1"/>
</dbReference>
<evidence type="ECO:0000256" key="4">
    <source>
        <dbReference type="ARBA" id="ARBA00022825"/>
    </source>
</evidence>
<dbReference type="EMBL" id="JAEDAK010000007">
    <property type="protein sequence ID" value="MBH9577539.1"/>
    <property type="molecule type" value="Genomic_DNA"/>
</dbReference>
<comment type="similarity">
    <text evidence="1">Belongs to the peptidase S1C family.</text>
</comment>
<dbReference type="Pfam" id="PF13180">
    <property type="entry name" value="PDZ_2"/>
    <property type="match status" value="1"/>
</dbReference>
<proteinExistence type="inferred from homology"/>
<dbReference type="PRINTS" id="PR00834">
    <property type="entry name" value="PROTEASES2C"/>
</dbReference>
<keyword evidence="7" id="KW-1185">Reference proteome</keyword>
<keyword evidence="3" id="KW-0378">Hydrolase</keyword>
<name>A0A931J114_9BURK</name>
<comment type="caution">
    <text evidence="6">The sequence shown here is derived from an EMBL/GenBank/DDBJ whole genome shotgun (WGS) entry which is preliminary data.</text>
</comment>
<evidence type="ECO:0000256" key="3">
    <source>
        <dbReference type="ARBA" id="ARBA00022801"/>
    </source>
</evidence>
<evidence type="ECO:0000259" key="5">
    <source>
        <dbReference type="PROSITE" id="PS50106"/>
    </source>
</evidence>
<evidence type="ECO:0000313" key="6">
    <source>
        <dbReference type="EMBL" id="MBH9577539.1"/>
    </source>
</evidence>
<dbReference type="SMART" id="SM00228">
    <property type="entry name" value="PDZ"/>
    <property type="match status" value="1"/>
</dbReference>
<gene>
    <name evidence="6" type="ORF">I7X39_11565</name>
</gene>
<feature type="domain" description="PDZ" evidence="5">
    <location>
        <begin position="233"/>
        <end position="300"/>
    </location>
</feature>
<organism evidence="6 7">
    <name type="scientific">Inhella proteolytica</name>
    <dbReference type="NCBI Taxonomy" id="2795029"/>
    <lineage>
        <taxon>Bacteria</taxon>
        <taxon>Pseudomonadati</taxon>
        <taxon>Pseudomonadota</taxon>
        <taxon>Betaproteobacteria</taxon>
        <taxon>Burkholderiales</taxon>
        <taxon>Sphaerotilaceae</taxon>
        <taxon>Inhella</taxon>
    </lineage>
</organism>
<dbReference type="Gene3D" id="2.30.42.10">
    <property type="match status" value="1"/>
</dbReference>
<dbReference type="SUPFAM" id="SSF50494">
    <property type="entry name" value="Trypsin-like serine proteases"/>
    <property type="match status" value="1"/>
</dbReference>
<dbReference type="Pfam" id="PF13365">
    <property type="entry name" value="Trypsin_2"/>
    <property type="match status" value="1"/>
</dbReference>
<dbReference type="GO" id="GO:0004252">
    <property type="term" value="F:serine-type endopeptidase activity"/>
    <property type="evidence" value="ECO:0007669"/>
    <property type="project" value="InterPro"/>
</dbReference>
<keyword evidence="4" id="KW-0720">Serine protease</keyword>